<proteinExistence type="predicted"/>
<dbReference type="PANTHER" id="PTHR20963:SF43">
    <property type="entry name" value="PUTATIVE (AFU_ORTHOLOGUE AFUA_7G01240)-RELATED"/>
    <property type="match status" value="1"/>
</dbReference>
<dbReference type="Gene3D" id="3.40.50.1240">
    <property type="entry name" value="Phosphoglycerate mutase-like"/>
    <property type="match status" value="1"/>
</dbReference>
<reference evidence="2" key="1">
    <citation type="journal article" date="2020" name="Stud. Mycol.">
        <title>101 Dothideomycetes genomes: a test case for predicting lifestyles and emergence of pathogens.</title>
        <authorList>
            <person name="Haridas S."/>
            <person name="Albert R."/>
            <person name="Binder M."/>
            <person name="Bloem J."/>
            <person name="Labutti K."/>
            <person name="Salamov A."/>
            <person name="Andreopoulos B."/>
            <person name="Baker S."/>
            <person name="Barry K."/>
            <person name="Bills G."/>
            <person name="Bluhm B."/>
            <person name="Cannon C."/>
            <person name="Castanera R."/>
            <person name="Culley D."/>
            <person name="Daum C."/>
            <person name="Ezra D."/>
            <person name="Gonzalez J."/>
            <person name="Henrissat B."/>
            <person name="Kuo A."/>
            <person name="Liang C."/>
            <person name="Lipzen A."/>
            <person name="Lutzoni F."/>
            <person name="Magnuson J."/>
            <person name="Mondo S."/>
            <person name="Nolan M."/>
            <person name="Ohm R."/>
            <person name="Pangilinan J."/>
            <person name="Park H.-J."/>
            <person name="Ramirez L."/>
            <person name="Alfaro M."/>
            <person name="Sun H."/>
            <person name="Tritt A."/>
            <person name="Yoshinaga Y."/>
            <person name="Zwiers L.-H."/>
            <person name="Turgeon B."/>
            <person name="Goodwin S."/>
            <person name="Spatafora J."/>
            <person name="Crous P."/>
            <person name="Grigoriev I."/>
        </authorList>
    </citation>
    <scope>NUCLEOTIDE SEQUENCE</scope>
    <source>
        <strain evidence="2">CBS 122368</strain>
    </source>
</reference>
<dbReference type="Proteomes" id="UP000800094">
    <property type="component" value="Unassembled WGS sequence"/>
</dbReference>
<dbReference type="GO" id="GO:0003993">
    <property type="term" value="F:acid phosphatase activity"/>
    <property type="evidence" value="ECO:0007669"/>
    <property type="project" value="TreeGrafter"/>
</dbReference>
<keyword evidence="3" id="KW-1185">Reference proteome</keyword>
<evidence type="ECO:0000256" key="1">
    <source>
        <dbReference type="ARBA" id="ARBA00022801"/>
    </source>
</evidence>
<keyword evidence="1" id="KW-0378">Hydrolase</keyword>
<organism evidence="2 3">
    <name type="scientific">Trematosphaeria pertusa</name>
    <dbReference type="NCBI Taxonomy" id="390896"/>
    <lineage>
        <taxon>Eukaryota</taxon>
        <taxon>Fungi</taxon>
        <taxon>Dikarya</taxon>
        <taxon>Ascomycota</taxon>
        <taxon>Pezizomycotina</taxon>
        <taxon>Dothideomycetes</taxon>
        <taxon>Pleosporomycetidae</taxon>
        <taxon>Pleosporales</taxon>
        <taxon>Massarineae</taxon>
        <taxon>Trematosphaeriaceae</taxon>
        <taxon>Trematosphaeria</taxon>
    </lineage>
</organism>
<dbReference type="AlphaFoldDB" id="A0A6A6ITE8"/>
<name>A0A6A6ITE8_9PLEO</name>
<sequence length="530" mass="60036">MAHTLAFIPFLATHNQRPISAFDSTIDDADYVSRHWGQLSTYKDLSPNHFGVDKVGLPDGCQIEQVHLLQRHAERFPHPGDEQDGLNIQKFTEKVAEAIDEGKSFDGPLEFLNTYRNTLGGELLTGIGAMAEIASGIQFWNTYGRHLYNASDGQLGYDPDDVSRKPLLRGTTQSRIHNSLMNWALGFFGPSYQGPAQFPANWTHDFRTLVIPEGEVGRWNNTLAAHHCCNNSNTPGIGDIGDSQMWDYASIYLPQTAKRLLKHMPSSFNLTIADVYAMQLLCAYESRFIGRSEFCSLFTREEWQGFEQSLDIRFFYNHAFGQPTARAQGIGYVEELLARLQDKYIQESHSSVNSSITRDGEFFPLGMKFYADFTHDKVILGALTALSMDYFKELPHLEKYPPEEERVFRLSHLVPFSARLITEVVDCDSAHPKPVAYERVRYYASQYGYNTDTRSSKHRFVRMRLNGAILPLSSIRRGACKGRPDQLCPLDKFIKSQKKANQRANYAEACFGDYDVVNDGKDVDGTVPEQ</sequence>
<accession>A0A6A6ITE8</accession>
<dbReference type="RefSeq" id="XP_033687864.1">
    <property type="nucleotide sequence ID" value="XM_033823352.1"/>
</dbReference>
<protein>
    <submittedName>
        <fullName evidence="2">3-phytase</fullName>
    </submittedName>
</protein>
<dbReference type="EMBL" id="ML987191">
    <property type="protein sequence ID" value="KAF2252860.1"/>
    <property type="molecule type" value="Genomic_DNA"/>
</dbReference>
<dbReference type="OrthoDB" id="6509975at2759"/>
<dbReference type="InterPro" id="IPR029033">
    <property type="entry name" value="His_PPase_superfam"/>
</dbReference>
<evidence type="ECO:0000313" key="2">
    <source>
        <dbReference type="EMBL" id="KAF2252860.1"/>
    </source>
</evidence>
<dbReference type="Pfam" id="PF00328">
    <property type="entry name" value="His_Phos_2"/>
    <property type="match status" value="1"/>
</dbReference>
<evidence type="ECO:0000313" key="3">
    <source>
        <dbReference type="Proteomes" id="UP000800094"/>
    </source>
</evidence>
<dbReference type="GeneID" id="54576682"/>
<gene>
    <name evidence="2" type="ORF">BU26DRAFT_420250</name>
</gene>
<dbReference type="InterPro" id="IPR000560">
    <property type="entry name" value="His_Pase_clade-2"/>
</dbReference>
<dbReference type="SUPFAM" id="SSF53254">
    <property type="entry name" value="Phosphoglycerate mutase-like"/>
    <property type="match status" value="1"/>
</dbReference>
<dbReference type="PANTHER" id="PTHR20963">
    <property type="entry name" value="MULTIPLE INOSITOL POLYPHOSPHATE PHOSPHATASE-RELATED"/>
    <property type="match status" value="1"/>
</dbReference>
<dbReference type="CDD" id="cd07061">
    <property type="entry name" value="HP_HAP_like"/>
    <property type="match status" value="1"/>
</dbReference>